<evidence type="ECO:0000313" key="3">
    <source>
        <dbReference type="Proteomes" id="UP001249851"/>
    </source>
</evidence>
<reference evidence="2" key="2">
    <citation type="journal article" date="2023" name="Science">
        <title>Genomic signatures of disease resistance in endangered staghorn corals.</title>
        <authorList>
            <person name="Vollmer S.V."/>
            <person name="Selwyn J.D."/>
            <person name="Despard B.A."/>
            <person name="Roesel C.L."/>
        </authorList>
    </citation>
    <scope>NUCLEOTIDE SEQUENCE</scope>
    <source>
        <strain evidence="2">K2</strain>
    </source>
</reference>
<dbReference type="InterPro" id="IPR045860">
    <property type="entry name" value="Snake_toxin-like_sf"/>
</dbReference>
<accession>A0AAD9V966</accession>
<dbReference type="AlphaFoldDB" id="A0AAD9V966"/>
<dbReference type="Proteomes" id="UP001249851">
    <property type="component" value="Unassembled WGS sequence"/>
</dbReference>
<gene>
    <name evidence="2" type="ORF">P5673_011360</name>
</gene>
<evidence type="ECO:0000313" key="2">
    <source>
        <dbReference type="EMBL" id="KAK2565385.1"/>
    </source>
</evidence>
<keyword evidence="1" id="KW-0732">Signal</keyword>
<keyword evidence="3" id="KW-1185">Reference proteome</keyword>
<feature type="signal peptide" evidence="1">
    <location>
        <begin position="1"/>
        <end position="20"/>
    </location>
</feature>
<proteinExistence type="predicted"/>
<dbReference type="EMBL" id="JARQWQ010000020">
    <property type="protein sequence ID" value="KAK2565385.1"/>
    <property type="molecule type" value="Genomic_DNA"/>
</dbReference>
<comment type="caution">
    <text evidence="2">The sequence shown here is derived from an EMBL/GenBank/DDBJ whole genome shotgun (WGS) entry which is preliminary data.</text>
</comment>
<evidence type="ECO:0000256" key="1">
    <source>
        <dbReference type="SAM" id="SignalP"/>
    </source>
</evidence>
<dbReference type="SUPFAM" id="SSF57302">
    <property type="entry name" value="Snake toxin-like"/>
    <property type="match status" value="1"/>
</dbReference>
<organism evidence="2 3">
    <name type="scientific">Acropora cervicornis</name>
    <name type="common">Staghorn coral</name>
    <dbReference type="NCBI Taxonomy" id="6130"/>
    <lineage>
        <taxon>Eukaryota</taxon>
        <taxon>Metazoa</taxon>
        <taxon>Cnidaria</taxon>
        <taxon>Anthozoa</taxon>
        <taxon>Hexacorallia</taxon>
        <taxon>Scleractinia</taxon>
        <taxon>Astrocoeniina</taxon>
        <taxon>Acroporidae</taxon>
        <taxon>Acropora</taxon>
    </lineage>
</organism>
<feature type="non-terminal residue" evidence="2">
    <location>
        <position position="222"/>
    </location>
</feature>
<name>A0AAD9V966_ACRCE</name>
<reference evidence="2" key="1">
    <citation type="journal article" date="2023" name="G3 (Bethesda)">
        <title>Whole genome assembly and annotation of the endangered Caribbean coral Acropora cervicornis.</title>
        <authorList>
            <person name="Selwyn J.D."/>
            <person name="Vollmer S.V."/>
        </authorList>
    </citation>
    <scope>NUCLEOTIDE SEQUENCE</scope>
    <source>
        <strain evidence="2">K2</strain>
    </source>
</reference>
<protein>
    <submittedName>
        <fullName evidence="2">Uncharacterized protein</fullName>
    </submittedName>
</protein>
<sequence length="222" mass="25196">MKNRLVFLGLFCAVICSAYSYMCYECEDATTAEECDRRQKRETCRNLEETCMKAHYKTASGKTEEFRGCSEKSACENIRRKCERGEQIQQNDRHLDPITKCEVACCDTPSGAAVIHGKLKGLKNQCYKDSPTMADLKFFGEQCEMDKFEVACPTNQSCIDFYKEEEPGGEMLTFQGFGTKNLCKDSVKYYANKEKKKDDGTTLCLINCCVNDTDKQCNGSRN</sequence>
<feature type="chain" id="PRO_5042045101" evidence="1">
    <location>
        <begin position="21"/>
        <end position="222"/>
    </location>
</feature>